<evidence type="ECO:0008006" key="4">
    <source>
        <dbReference type="Google" id="ProtNLM"/>
    </source>
</evidence>
<keyword evidence="1" id="KW-0472">Membrane</keyword>
<organism evidence="2 3">
    <name type="scientific">Candidatus Desulfatibia vada</name>
    <dbReference type="NCBI Taxonomy" id="2841696"/>
    <lineage>
        <taxon>Bacteria</taxon>
        <taxon>Pseudomonadati</taxon>
        <taxon>Thermodesulfobacteriota</taxon>
        <taxon>Desulfobacteria</taxon>
        <taxon>Desulfobacterales</taxon>
        <taxon>Desulfobacterales incertae sedis</taxon>
        <taxon>Candidatus Desulfatibia</taxon>
    </lineage>
</organism>
<gene>
    <name evidence="2" type="ORF">H8D96_21270</name>
</gene>
<feature type="transmembrane region" description="Helical" evidence="1">
    <location>
        <begin position="12"/>
        <end position="29"/>
    </location>
</feature>
<proteinExistence type="predicted"/>
<dbReference type="PROSITE" id="PS51257">
    <property type="entry name" value="PROKAR_LIPOPROTEIN"/>
    <property type="match status" value="1"/>
</dbReference>
<dbReference type="EMBL" id="JACNIG010000444">
    <property type="protein sequence ID" value="MBC8434447.1"/>
    <property type="molecule type" value="Genomic_DNA"/>
</dbReference>
<keyword evidence="1" id="KW-1133">Transmembrane helix</keyword>
<reference evidence="2 3" key="1">
    <citation type="submission" date="2020-08" db="EMBL/GenBank/DDBJ databases">
        <title>Bridging the membrane lipid divide: bacteria of the FCB group superphylum have the potential to synthesize archaeal ether lipids.</title>
        <authorList>
            <person name="Villanueva L."/>
            <person name="Von Meijenfeldt F.A.B."/>
            <person name="Westbye A.B."/>
            <person name="Yadav S."/>
            <person name="Hopmans E.C."/>
            <person name="Dutilh B.E."/>
            <person name="Sinninghe Damste J.S."/>
        </authorList>
    </citation>
    <scope>NUCLEOTIDE SEQUENCE [LARGE SCALE GENOMIC DNA]</scope>
    <source>
        <strain evidence="2">NIOZ-UU17</strain>
    </source>
</reference>
<name>A0A8J6P677_9BACT</name>
<keyword evidence="1" id="KW-0812">Transmembrane</keyword>
<dbReference type="AlphaFoldDB" id="A0A8J6P677"/>
<accession>A0A8J6P677</accession>
<sequence length="183" mass="20901">MLQSKGSGMLEIANKYVFSVFLICFFVLISCNNRNDSINYLPKKLGGLSLSKVIENEEATKIINKMHGKTLAASDNYIAHYGSSSSRNSLYVSFYENDEKAKTELMSMAKKMAKGTKVFAPLTFDKMGDSVHFQTEGMGHKHYFYRIDNMLIWWQVEPDKAQATYNDLLNFDFAALKQRSMKK</sequence>
<protein>
    <recommendedName>
        <fullName evidence="4">Lipoprotein</fullName>
    </recommendedName>
</protein>
<evidence type="ECO:0000313" key="2">
    <source>
        <dbReference type="EMBL" id="MBC8434447.1"/>
    </source>
</evidence>
<comment type="caution">
    <text evidence="2">The sequence shown here is derived from an EMBL/GenBank/DDBJ whole genome shotgun (WGS) entry which is preliminary data.</text>
</comment>
<dbReference type="Proteomes" id="UP000605201">
    <property type="component" value="Unassembled WGS sequence"/>
</dbReference>
<evidence type="ECO:0000313" key="3">
    <source>
        <dbReference type="Proteomes" id="UP000605201"/>
    </source>
</evidence>
<evidence type="ECO:0000256" key="1">
    <source>
        <dbReference type="SAM" id="Phobius"/>
    </source>
</evidence>